<feature type="transmembrane region" description="Helical" evidence="10">
    <location>
        <begin position="281"/>
        <end position="303"/>
    </location>
</feature>
<feature type="transmembrane region" description="Helical" evidence="10">
    <location>
        <begin position="466"/>
        <end position="485"/>
    </location>
</feature>
<protein>
    <submittedName>
        <fullName evidence="12">Uncharacterized protein LOC100646243</fullName>
    </submittedName>
</protein>
<reference evidence="12" key="1">
    <citation type="submission" date="2025-08" db="UniProtKB">
        <authorList>
            <consortium name="RefSeq"/>
        </authorList>
    </citation>
    <scope>IDENTIFICATION</scope>
</reference>
<proteinExistence type="predicted"/>
<dbReference type="InterPro" id="IPR004117">
    <property type="entry name" value="7tm6_olfct_rcpt"/>
</dbReference>
<feature type="transmembrane region" description="Helical" evidence="10">
    <location>
        <begin position="614"/>
        <end position="634"/>
    </location>
</feature>
<evidence type="ECO:0000256" key="7">
    <source>
        <dbReference type="ARBA" id="ARBA00023136"/>
    </source>
</evidence>
<feature type="transmembrane region" description="Helical" evidence="10">
    <location>
        <begin position="199"/>
        <end position="219"/>
    </location>
</feature>
<keyword evidence="5" id="KW-0552">Olfaction</keyword>
<keyword evidence="7 10" id="KW-0472">Membrane</keyword>
<dbReference type="Proteomes" id="UP000835206">
    <property type="component" value="Chromosome 15"/>
</dbReference>
<evidence type="ECO:0000256" key="8">
    <source>
        <dbReference type="ARBA" id="ARBA00023170"/>
    </source>
</evidence>
<dbReference type="GO" id="GO:0005549">
    <property type="term" value="F:odorant binding"/>
    <property type="evidence" value="ECO:0007669"/>
    <property type="project" value="InterPro"/>
</dbReference>
<feature type="transmembrane region" description="Helical" evidence="10">
    <location>
        <begin position="497"/>
        <end position="515"/>
    </location>
</feature>
<evidence type="ECO:0000256" key="4">
    <source>
        <dbReference type="ARBA" id="ARBA00022692"/>
    </source>
</evidence>
<feature type="transmembrane region" description="Helical" evidence="10">
    <location>
        <begin position="50"/>
        <end position="70"/>
    </location>
</feature>
<dbReference type="OrthoDB" id="8185860at2759"/>
<keyword evidence="2" id="KW-1003">Cell membrane</keyword>
<keyword evidence="6 10" id="KW-1133">Transmembrane helix</keyword>
<dbReference type="PANTHER" id="PTHR21137">
    <property type="entry name" value="ODORANT RECEPTOR"/>
    <property type="match status" value="1"/>
</dbReference>
<feature type="transmembrane region" description="Helical" evidence="10">
    <location>
        <begin position="82"/>
        <end position="100"/>
    </location>
</feature>
<keyword evidence="4 10" id="KW-0812">Transmembrane</keyword>
<organism evidence="11 12">
    <name type="scientific">Bombus terrestris</name>
    <name type="common">Buff-tailed bumblebee</name>
    <name type="synonym">Apis terrestris</name>
    <dbReference type="NCBI Taxonomy" id="30195"/>
    <lineage>
        <taxon>Eukaryota</taxon>
        <taxon>Metazoa</taxon>
        <taxon>Ecdysozoa</taxon>
        <taxon>Arthropoda</taxon>
        <taxon>Hexapoda</taxon>
        <taxon>Insecta</taxon>
        <taxon>Pterygota</taxon>
        <taxon>Neoptera</taxon>
        <taxon>Endopterygota</taxon>
        <taxon>Hymenoptera</taxon>
        <taxon>Apocrita</taxon>
        <taxon>Aculeata</taxon>
        <taxon>Apoidea</taxon>
        <taxon>Anthophila</taxon>
        <taxon>Apidae</taxon>
        <taxon>Bombus</taxon>
        <taxon>Bombus</taxon>
    </lineage>
</organism>
<dbReference type="GO" id="GO:0005886">
    <property type="term" value="C:plasma membrane"/>
    <property type="evidence" value="ECO:0007669"/>
    <property type="project" value="UniProtKB-SubCell"/>
</dbReference>
<keyword evidence="11" id="KW-1185">Reference proteome</keyword>
<dbReference type="AlphaFoldDB" id="A0A9C6WAM6"/>
<feature type="transmembrane region" description="Helical" evidence="10">
    <location>
        <begin position="724"/>
        <end position="747"/>
    </location>
</feature>
<dbReference type="GO" id="GO:0004984">
    <property type="term" value="F:olfactory receptor activity"/>
    <property type="evidence" value="ECO:0007669"/>
    <property type="project" value="InterPro"/>
</dbReference>
<accession>A0A9C6WAM6</accession>
<evidence type="ECO:0000313" key="11">
    <source>
        <dbReference type="Proteomes" id="UP000835206"/>
    </source>
</evidence>
<keyword evidence="8" id="KW-0675">Receptor</keyword>
<keyword evidence="9" id="KW-0807">Transducer</keyword>
<evidence type="ECO:0000256" key="5">
    <source>
        <dbReference type="ARBA" id="ARBA00022725"/>
    </source>
</evidence>
<sequence length="824" mass="93889">MHDYAVLFVDLRVVSMKAALNKDFAYAMIPMKIMSWPVGTWPLQDYNIFSAIRVIITSFLLLLMVTIVQSEMYLDSKDAEKNLDALVILSCGILALSKIIRFRIRPAALISNFTSAIEDYNELWDEEKRVIVRKHAYMTRVASASMLFFAYFSSIVFITVPMLADEEEKNVVNATEESTSEYPIPSENVMALIKIPENLYVIVFIIEYLMLLFTSTGNLGSDTLFFGITFHLCGQVEILKLDFQRLKIEGERTREHFNVLTRRHIYLIKLANMLNETISSILAVQLFTSCILICTSGLQLILALSIGNIVMVIKTFMVLSALMVQLFAYSYVGEYLRRQMEGIADSMYFCNWYDIPRSVAKDIIYVIMRAQEPVFLRAGQFLVVNMETYTSIIKTSMSYLSVLRVMVNGKKEGVHMHEYAELHVDLRVVSMKVTLNKDFAYAMTPMKILSWPVGTWPLQDYNIFSAMRVIITSFLLLLMLTIVQSEMYLDSNDAEKNLDALVILSCGILAVSKVVRFRIRPAGLISNFTSAVEDYNKLYDQEKGVILRRHAYMGRVAGIGVVLFAYFSATLFMSVPMLAAEEVKDVVNVTEDNTPEYPIPSEKVMALIKMPDNLYFIVFIMEYLMLLLTSNGNLGSDSLFFGIIFHLCGQVEILRLDFRRLSNDNERTIEHFIALSKRHVYLLKLAKMLNETISSILAVQLFTSCIVICTSGLQFIIALSVGNIVMTIKSFIVLSTLLVQLFAYSYVGEYLKRQMEGIGDSAYFSIWYDIPKSVAKDIIYVIMRTQDPVFLKAGKFFIVNMETYMSIIKTSMSYLSVLRVMVTA</sequence>
<feature type="transmembrane region" description="Helical" evidence="10">
    <location>
        <begin position="141"/>
        <end position="164"/>
    </location>
</feature>
<dbReference type="Pfam" id="PF02949">
    <property type="entry name" value="7tm_6"/>
    <property type="match status" value="2"/>
</dbReference>
<name>A0A9C6WAM6_BOMTE</name>
<dbReference type="KEGG" id="bter:100646243"/>
<keyword evidence="3" id="KW-0716">Sensory transduction</keyword>
<evidence type="ECO:0000256" key="1">
    <source>
        <dbReference type="ARBA" id="ARBA00004651"/>
    </source>
</evidence>
<evidence type="ECO:0000256" key="9">
    <source>
        <dbReference type="ARBA" id="ARBA00023224"/>
    </source>
</evidence>
<evidence type="ECO:0000256" key="6">
    <source>
        <dbReference type="ARBA" id="ARBA00022989"/>
    </source>
</evidence>
<evidence type="ECO:0000256" key="2">
    <source>
        <dbReference type="ARBA" id="ARBA00022475"/>
    </source>
</evidence>
<feature type="transmembrane region" description="Helical" evidence="10">
    <location>
        <begin position="696"/>
        <end position="718"/>
    </location>
</feature>
<feature type="transmembrane region" description="Helical" evidence="10">
    <location>
        <begin position="556"/>
        <end position="579"/>
    </location>
</feature>
<evidence type="ECO:0000256" key="3">
    <source>
        <dbReference type="ARBA" id="ARBA00022606"/>
    </source>
</evidence>
<dbReference type="GO" id="GO:0007165">
    <property type="term" value="P:signal transduction"/>
    <property type="evidence" value="ECO:0007669"/>
    <property type="project" value="UniProtKB-KW"/>
</dbReference>
<feature type="transmembrane region" description="Helical" evidence="10">
    <location>
        <begin position="309"/>
        <end position="332"/>
    </location>
</feature>
<gene>
    <name evidence="12" type="primary">LOC100646243</name>
</gene>
<comment type="subcellular location">
    <subcellularLocation>
        <location evidence="1">Cell membrane</location>
        <topology evidence="1">Multi-pass membrane protein</topology>
    </subcellularLocation>
</comment>
<evidence type="ECO:0000256" key="10">
    <source>
        <dbReference type="SAM" id="Phobius"/>
    </source>
</evidence>
<evidence type="ECO:0000313" key="12">
    <source>
        <dbReference type="RefSeq" id="XP_048268712.1"/>
    </source>
</evidence>
<dbReference type="GeneID" id="100646243"/>
<dbReference type="PANTHER" id="PTHR21137:SF35">
    <property type="entry name" value="ODORANT RECEPTOR 19A-RELATED"/>
    <property type="match status" value="1"/>
</dbReference>
<dbReference type="RefSeq" id="XP_048268712.1">
    <property type="nucleotide sequence ID" value="XM_048412755.1"/>
</dbReference>